<evidence type="ECO:0000313" key="12">
    <source>
        <dbReference type="Proteomes" id="UP000664761"/>
    </source>
</evidence>
<evidence type="ECO:0000256" key="4">
    <source>
        <dbReference type="ARBA" id="ARBA00022519"/>
    </source>
</evidence>
<evidence type="ECO:0000256" key="6">
    <source>
        <dbReference type="ARBA" id="ARBA00022989"/>
    </source>
</evidence>
<evidence type="ECO:0000256" key="9">
    <source>
        <dbReference type="RuleBase" id="RU369079"/>
    </source>
</evidence>
<dbReference type="EMBL" id="JAFLNC010000002">
    <property type="protein sequence ID" value="MBO0333242.1"/>
    <property type="molecule type" value="Genomic_DNA"/>
</dbReference>
<keyword evidence="2 9" id="KW-0813">Transport</keyword>
<dbReference type="PANTHER" id="PTHR35011">
    <property type="entry name" value="2,3-DIKETO-L-GULONATE TRAP TRANSPORTER SMALL PERMEASE PROTEIN YIAM"/>
    <property type="match status" value="1"/>
</dbReference>
<keyword evidence="5 9" id="KW-0812">Transmembrane</keyword>
<comment type="subcellular location">
    <subcellularLocation>
        <location evidence="1 9">Cell inner membrane</location>
        <topology evidence="1 9">Multi-pass membrane protein</topology>
    </subcellularLocation>
</comment>
<evidence type="ECO:0000256" key="7">
    <source>
        <dbReference type="ARBA" id="ARBA00023136"/>
    </source>
</evidence>
<dbReference type="InterPro" id="IPR055348">
    <property type="entry name" value="DctQ"/>
</dbReference>
<evidence type="ECO:0000256" key="8">
    <source>
        <dbReference type="ARBA" id="ARBA00038436"/>
    </source>
</evidence>
<comment type="function">
    <text evidence="9">Part of the tripartite ATP-independent periplasmic (TRAP) transport system.</text>
</comment>
<dbReference type="PANTHER" id="PTHR35011:SF10">
    <property type="entry name" value="TRAP TRANSPORTER SMALL PERMEASE PROTEIN"/>
    <property type="match status" value="1"/>
</dbReference>
<accession>A0ABS3F4G4</accession>
<sequence>MEQLDLPNERSQGHRGVDPAFLVWLENAGVVVSSITIVILAGVITTSVVGRTFFGSMIPDDLVISGELMVTLVALPWAYITAERGHIAVELFTNWVSDRARIKLDILAAVVGLAMIGPLTWATGIALWQAIDYGSYFDGEFFLPEWPGRSMFFLGFFMMLIRLFLILAEDIARLIYNGKTEKGRK</sequence>
<evidence type="ECO:0000313" key="11">
    <source>
        <dbReference type="EMBL" id="MBO0333242.1"/>
    </source>
</evidence>
<keyword evidence="7 9" id="KW-0472">Membrane</keyword>
<proteinExistence type="inferred from homology"/>
<protein>
    <recommendedName>
        <fullName evidence="9">TRAP transporter small permease protein</fullName>
    </recommendedName>
</protein>
<evidence type="ECO:0000256" key="1">
    <source>
        <dbReference type="ARBA" id="ARBA00004429"/>
    </source>
</evidence>
<feature type="domain" description="Tripartite ATP-independent periplasmic transporters DctQ component" evidence="10">
    <location>
        <begin position="40"/>
        <end position="171"/>
    </location>
</feature>
<evidence type="ECO:0000256" key="3">
    <source>
        <dbReference type="ARBA" id="ARBA00022475"/>
    </source>
</evidence>
<gene>
    <name evidence="11" type="ORF">J0X12_06445</name>
</gene>
<keyword evidence="4 9" id="KW-0997">Cell inner membrane</keyword>
<dbReference type="InterPro" id="IPR007387">
    <property type="entry name" value="TRAP_DctQ"/>
</dbReference>
<comment type="caution">
    <text evidence="11">The sequence shown here is derived from an EMBL/GenBank/DDBJ whole genome shotgun (WGS) entry which is preliminary data.</text>
</comment>
<feature type="transmembrane region" description="Helical" evidence="9">
    <location>
        <begin position="106"/>
        <end position="131"/>
    </location>
</feature>
<dbReference type="Proteomes" id="UP000664761">
    <property type="component" value="Unassembled WGS sequence"/>
</dbReference>
<evidence type="ECO:0000256" key="2">
    <source>
        <dbReference type="ARBA" id="ARBA00022448"/>
    </source>
</evidence>
<feature type="transmembrane region" description="Helical" evidence="9">
    <location>
        <begin position="151"/>
        <end position="176"/>
    </location>
</feature>
<reference evidence="11 12" key="1">
    <citation type="submission" date="2021-03" db="EMBL/GenBank/DDBJ databases">
        <title>Sneathiella sp. CAU 1612 isolated from Kang Won-do.</title>
        <authorList>
            <person name="Kim W."/>
        </authorList>
    </citation>
    <scope>NUCLEOTIDE SEQUENCE [LARGE SCALE GENOMIC DNA]</scope>
    <source>
        <strain evidence="11 12">CAU 1612</strain>
    </source>
</reference>
<comment type="caution">
    <text evidence="9">Lacks conserved residue(s) required for the propagation of feature annotation.</text>
</comment>
<dbReference type="Pfam" id="PF04290">
    <property type="entry name" value="DctQ"/>
    <property type="match status" value="1"/>
</dbReference>
<comment type="similarity">
    <text evidence="8 9">Belongs to the TRAP transporter small permease family.</text>
</comment>
<organism evidence="11 12">
    <name type="scientific">Sneathiella sedimenti</name>
    <dbReference type="NCBI Taxonomy" id="2816034"/>
    <lineage>
        <taxon>Bacteria</taxon>
        <taxon>Pseudomonadati</taxon>
        <taxon>Pseudomonadota</taxon>
        <taxon>Alphaproteobacteria</taxon>
        <taxon>Sneathiellales</taxon>
        <taxon>Sneathiellaceae</taxon>
        <taxon>Sneathiella</taxon>
    </lineage>
</organism>
<evidence type="ECO:0000259" key="10">
    <source>
        <dbReference type="Pfam" id="PF04290"/>
    </source>
</evidence>
<name>A0ABS3F4G4_9PROT</name>
<feature type="transmembrane region" description="Helical" evidence="9">
    <location>
        <begin position="21"/>
        <end position="50"/>
    </location>
</feature>
<evidence type="ECO:0000256" key="5">
    <source>
        <dbReference type="ARBA" id="ARBA00022692"/>
    </source>
</evidence>
<keyword evidence="12" id="KW-1185">Reference proteome</keyword>
<comment type="subunit">
    <text evidence="9">The complex comprises the extracytoplasmic solute receptor protein and the two transmembrane proteins.</text>
</comment>
<keyword evidence="3" id="KW-1003">Cell membrane</keyword>
<keyword evidence="6 9" id="KW-1133">Transmembrane helix</keyword>
<dbReference type="RefSeq" id="WP_207043400.1">
    <property type="nucleotide sequence ID" value="NZ_JAFLNC010000002.1"/>
</dbReference>